<feature type="signal peptide" evidence="3">
    <location>
        <begin position="1"/>
        <end position="19"/>
    </location>
</feature>
<gene>
    <name evidence="4" type="ORF">PSHT_09389</name>
</gene>
<keyword evidence="2" id="KW-0472">Membrane</keyword>
<feature type="region of interest" description="Disordered" evidence="1">
    <location>
        <begin position="104"/>
        <end position="151"/>
    </location>
</feature>
<dbReference type="AlphaFoldDB" id="A0A2S4VHL2"/>
<proteinExistence type="predicted"/>
<keyword evidence="3" id="KW-0732">Signal</keyword>
<dbReference type="EMBL" id="PKSM01000133">
    <property type="protein sequence ID" value="POW08850.1"/>
    <property type="molecule type" value="Genomic_DNA"/>
</dbReference>
<evidence type="ECO:0000256" key="3">
    <source>
        <dbReference type="SAM" id="SignalP"/>
    </source>
</evidence>
<dbReference type="VEuPathDB" id="FungiDB:PSHT_09389"/>
<accession>A0A2S4VHL2</accession>
<evidence type="ECO:0000313" key="4">
    <source>
        <dbReference type="EMBL" id="POW08850.1"/>
    </source>
</evidence>
<comment type="caution">
    <text evidence="4">The sequence shown here is derived from an EMBL/GenBank/DDBJ whole genome shotgun (WGS) entry which is preliminary data.</text>
</comment>
<keyword evidence="2" id="KW-1133">Transmembrane helix</keyword>
<sequence>MNLILSLVLPFLTFQVIMGIDLTSRKLNKFNSRSIDSSKEALEWNMPGGSKGSPLPDPCTRLVIIQPYNKDSQTTPATTMMNISLVFLLLIILQGVVIGTPINPSTNLKTLVSRSPDGGGSGKPTPGNSGGRDDGDSGGKSAGDPLCPDCG</sequence>
<reference evidence="5" key="3">
    <citation type="journal article" date="2018" name="Mol. Plant Microbe Interact.">
        <title>Genome sequence resources for the wheat stripe rust pathogen (Puccinia striiformis f. sp. tritici) and the barley stripe rust pathogen (Puccinia striiformis f. sp. hordei).</title>
        <authorList>
            <person name="Xia C."/>
            <person name="Wang M."/>
            <person name="Yin C."/>
            <person name="Cornejo O.E."/>
            <person name="Hulbert S.H."/>
            <person name="Chen X."/>
        </authorList>
    </citation>
    <scope>NUCLEOTIDE SEQUENCE [LARGE SCALE GENOMIC DNA]</scope>
    <source>
        <strain evidence="5">93TX-2</strain>
    </source>
</reference>
<keyword evidence="5" id="KW-1185">Reference proteome</keyword>
<dbReference type="VEuPathDB" id="FungiDB:PSTT_03571"/>
<reference evidence="5" key="2">
    <citation type="journal article" date="2018" name="BMC Genomics">
        <title>Genomic insights into host adaptation between the wheat stripe rust pathogen (Puccinia striiformis f. sp. tritici) and the barley stripe rust pathogen (Puccinia striiformis f. sp. hordei).</title>
        <authorList>
            <person name="Xia C."/>
            <person name="Wang M."/>
            <person name="Yin C."/>
            <person name="Cornejo O.E."/>
            <person name="Hulbert S.H."/>
            <person name="Chen X."/>
        </authorList>
    </citation>
    <scope>NUCLEOTIDE SEQUENCE [LARGE SCALE GENOMIC DNA]</scope>
    <source>
        <strain evidence="5">93TX-2</strain>
    </source>
</reference>
<dbReference type="Proteomes" id="UP000238274">
    <property type="component" value="Unassembled WGS sequence"/>
</dbReference>
<evidence type="ECO:0000313" key="5">
    <source>
        <dbReference type="Proteomes" id="UP000238274"/>
    </source>
</evidence>
<feature type="compositionally biased region" description="Polar residues" evidence="1">
    <location>
        <begin position="104"/>
        <end position="113"/>
    </location>
</feature>
<feature type="chain" id="PRO_5015552691" evidence="3">
    <location>
        <begin position="20"/>
        <end position="151"/>
    </location>
</feature>
<reference evidence="4 5" key="1">
    <citation type="submission" date="2017-12" db="EMBL/GenBank/DDBJ databases">
        <title>Gene loss provides genomic basis for host adaptation in cereal stripe rust fungi.</title>
        <authorList>
            <person name="Xia C."/>
        </authorList>
    </citation>
    <scope>NUCLEOTIDE SEQUENCE [LARGE SCALE GENOMIC DNA]</scope>
    <source>
        <strain evidence="4 5">93TX-2</strain>
    </source>
</reference>
<name>A0A2S4VHL2_9BASI</name>
<evidence type="ECO:0000256" key="1">
    <source>
        <dbReference type="SAM" id="MobiDB-lite"/>
    </source>
</evidence>
<protein>
    <submittedName>
        <fullName evidence="4">Uncharacterized protein</fullName>
    </submittedName>
</protein>
<feature type="transmembrane region" description="Helical" evidence="2">
    <location>
        <begin position="80"/>
        <end position="99"/>
    </location>
</feature>
<evidence type="ECO:0000256" key="2">
    <source>
        <dbReference type="SAM" id="Phobius"/>
    </source>
</evidence>
<keyword evidence="2" id="KW-0812">Transmembrane</keyword>
<organism evidence="4 5">
    <name type="scientific">Puccinia striiformis</name>
    <dbReference type="NCBI Taxonomy" id="27350"/>
    <lineage>
        <taxon>Eukaryota</taxon>
        <taxon>Fungi</taxon>
        <taxon>Dikarya</taxon>
        <taxon>Basidiomycota</taxon>
        <taxon>Pucciniomycotina</taxon>
        <taxon>Pucciniomycetes</taxon>
        <taxon>Pucciniales</taxon>
        <taxon>Pucciniaceae</taxon>
        <taxon>Puccinia</taxon>
    </lineage>
</organism>